<feature type="coiled-coil region" evidence="1">
    <location>
        <begin position="98"/>
        <end position="125"/>
    </location>
</feature>
<accession>A0AA46UQG0</accession>
<protein>
    <submittedName>
        <fullName evidence="2">Uncharacterized protein</fullName>
    </submittedName>
</protein>
<evidence type="ECO:0000313" key="3">
    <source>
        <dbReference type="Proteomes" id="UP001163036"/>
    </source>
</evidence>
<evidence type="ECO:0000256" key="1">
    <source>
        <dbReference type="SAM" id="Coils"/>
    </source>
</evidence>
<keyword evidence="1" id="KW-0175">Coiled coil</keyword>
<keyword evidence="2" id="KW-0614">Plasmid</keyword>
<geneLocation type="plasmid" evidence="2 3">
    <name>pVP-16-VB00198-1</name>
</geneLocation>
<organism evidence="2 3">
    <name type="scientific">Vibrio parahaemolyticus</name>
    <dbReference type="NCBI Taxonomy" id="670"/>
    <lineage>
        <taxon>Bacteria</taxon>
        <taxon>Pseudomonadati</taxon>
        <taxon>Pseudomonadota</taxon>
        <taxon>Gammaproteobacteria</taxon>
        <taxon>Vibrionales</taxon>
        <taxon>Vibrionaceae</taxon>
        <taxon>Vibrio</taxon>
    </lineage>
</organism>
<sequence>MNYNELYEMFDAEHDHFLHLKDGLSKNIRNFEMIETSEKDRLARISESVSNRILKEFPDLDGLEFLKAISEKFGVNTKPEIMHCEKLSINLKTSEKNLETQLSLLSKVNEELAESKKNSTVLNEDYHSWLVTNLNRFSMVLRLYNSLMEDYSPSTKDFVKPSEIGFFDKAFKTKRFLISRSVHHLNSILPISCFGDVDFYKDPEGAAEKVAQLVDETESKIIEFERLENDLDQAIVRFDEQEGLVSRVKLSIDGIKYNMGNECLVHSLLERIVETNEEKVLFEALSEKHLFKRLKSYRNKLNLIEKVIASLKLQLSNVDLILNELSEPLEKLNKAKSRMGREQVDFDEKAFSSQIDQAKKVFESVNKWSVQEQSRLRNNHYDFSTDAGMNFVLLMMINDIGSDNVPALLFKDDIQGLDAGSMGVEMGNLNVDIPNLEVAMNSILDTSIFDVSSISIPDVSAPVFDSSPVSVDSSASVDCSF</sequence>
<gene>
    <name evidence="2" type="ORF">M5598_28260</name>
</gene>
<evidence type="ECO:0000313" key="2">
    <source>
        <dbReference type="EMBL" id="UYV29880.1"/>
    </source>
</evidence>
<dbReference type="RefSeq" id="WP_053314054.1">
    <property type="nucleotide sequence ID" value="NZ_CP062152.1"/>
</dbReference>
<dbReference type="AlphaFoldDB" id="A0AA46UQG0"/>
<dbReference type="Proteomes" id="UP001163036">
    <property type="component" value="Plasmid pVP-16-VB00198-1"/>
</dbReference>
<dbReference type="EMBL" id="CP097357">
    <property type="protein sequence ID" value="UYV29880.1"/>
    <property type="molecule type" value="Genomic_DNA"/>
</dbReference>
<reference evidence="2" key="1">
    <citation type="submission" date="2022-05" db="EMBL/GenBank/DDBJ databases">
        <title>Megaplasmid of Vibrio parahaemolyticus.</title>
        <authorList>
            <person name="Strauch E."/>
            <person name="Borowiak M."/>
        </authorList>
    </citation>
    <scope>NUCLEOTIDE SEQUENCE</scope>
    <source>
        <strain evidence="2">16-VB00198</strain>
        <plasmid evidence="2">pVP-16-VB00198-1</plasmid>
    </source>
</reference>
<proteinExistence type="predicted"/>
<name>A0AA46UQG0_VIBPH</name>